<evidence type="ECO:0000313" key="3">
    <source>
        <dbReference type="Proteomes" id="UP001372526"/>
    </source>
</evidence>
<dbReference type="InterPro" id="IPR029058">
    <property type="entry name" value="AB_hydrolase_fold"/>
</dbReference>
<dbReference type="Pfam" id="PF02129">
    <property type="entry name" value="Peptidase_S15"/>
    <property type="match status" value="1"/>
</dbReference>
<reference evidence="2 3" key="1">
    <citation type="submission" date="2024-01" db="EMBL/GenBank/DDBJ databases">
        <title>Seven novel Bacillus-like species.</title>
        <authorList>
            <person name="Liu G."/>
        </authorList>
    </citation>
    <scope>NUCLEOTIDE SEQUENCE [LARGE SCALE GENOMIC DNA]</scope>
    <source>
        <strain evidence="2 3">FJAT-51639</strain>
    </source>
</reference>
<organism evidence="2 3">
    <name type="scientific">Bacillus bruguierae</name>
    <dbReference type="NCBI Taxonomy" id="3127667"/>
    <lineage>
        <taxon>Bacteria</taxon>
        <taxon>Bacillati</taxon>
        <taxon>Bacillota</taxon>
        <taxon>Bacilli</taxon>
        <taxon>Bacillales</taxon>
        <taxon>Bacillaceae</taxon>
        <taxon>Bacillus</taxon>
    </lineage>
</organism>
<evidence type="ECO:0000313" key="2">
    <source>
        <dbReference type="EMBL" id="MEI4803616.1"/>
    </source>
</evidence>
<gene>
    <name evidence="2" type="ORF">WAZ07_20675</name>
</gene>
<dbReference type="SUPFAM" id="SSF53474">
    <property type="entry name" value="alpha/beta-Hydrolases"/>
    <property type="match status" value="1"/>
</dbReference>
<accession>A0ABU8FNY5</accession>
<dbReference type="RefSeq" id="WP_336474008.1">
    <property type="nucleotide sequence ID" value="NZ_JBAWSX010000016.1"/>
</dbReference>
<proteinExistence type="predicted"/>
<dbReference type="InterPro" id="IPR000383">
    <property type="entry name" value="Xaa-Pro-like_dom"/>
</dbReference>
<evidence type="ECO:0000259" key="1">
    <source>
        <dbReference type="Pfam" id="PF02129"/>
    </source>
</evidence>
<keyword evidence="3" id="KW-1185">Reference proteome</keyword>
<dbReference type="Gene3D" id="3.40.50.1820">
    <property type="entry name" value="alpha/beta hydrolase"/>
    <property type="match status" value="1"/>
</dbReference>
<dbReference type="GO" id="GO:0016787">
    <property type="term" value="F:hydrolase activity"/>
    <property type="evidence" value="ECO:0007669"/>
    <property type="project" value="UniProtKB-KW"/>
</dbReference>
<sequence>MFSLTLTSSISSITVHAEKSEESSIKFSSLPLNGKVPETLAQSTKIELENGMTKPIYSIDEAIVEKLYVETEIDSDLDWKKDLVSIKVMRPKTEAGVKVPVIYEMSPYRSGINNVPAYNVDEELYPTEGKPYAEPANLGSYGNYYVPRGYAVILGESIGTGNSGGCPTTGDQQEIIGTKSVIDWVNGRAKAFNEYGDEIQADWSTGNVGMTGVSYNGT</sequence>
<name>A0ABU8FNY5_9BACI</name>
<keyword evidence="2" id="KW-0378">Hydrolase</keyword>
<dbReference type="PRINTS" id="PR00923">
    <property type="entry name" value="LACTOPTASE"/>
</dbReference>
<protein>
    <submittedName>
        <fullName evidence="2">CocE/NonD family hydrolase</fullName>
    </submittedName>
</protein>
<dbReference type="EMBL" id="JBAWSX010000016">
    <property type="protein sequence ID" value="MEI4803616.1"/>
    <property type="molecule type" value="Genomic_DNA"/>
</dbReference>
<comment type="caution">
    <text evidence="2">The sequence shown here is derived from an EMBL/GenBank/DDBJ whole genome shotgun (WGS) entry which is preliminary data.</text>
</comment>
<feature type="non-terminal residue" evidence="2">
    <location>
        <position position="218"/>
    </location>
</feature>
<dbReference type="Proteomes" id="UP001372526">
    <property type="component" value="Unassembled WGS sequence"/>
</dbReference>
<feature type="domain" description="Xaa-Pro dipeptidyl-peptidase-like" evidence="1">
    <location>
        <begin position="82"/>
        <end position="218"/>
    </location>
</feature>
<dbReference type="InterPro" id="IPR008252">
    <property type="entry name" value="Pept_S15_Xpro"/>
</dbReference>